<keyword evidence="8" id="KW-1185">Reference proteome</keyword>
<keyword evidence="2" id="KW-1003">Cell membrane</keyword>
<name>A0A2T0PWZ3_9ACTN</name>
<evidence type="ECO:0000256" key="2">
    <source>
        <dbReference type="ARBA" id="ARBA00022475"/>
    </source>
</evidence>
<keyword evidence="6" id="KW-0012">Acyltransferase</keyword>
<dbReference type="GO" id="GO:0005886">
    <property type="term" value="C:plasma membrane"/>
    <property type="evidence" value="ECO:0007669"/>
    <property type="project" value="UniProtKB-SubCell"/>
</dbReference>
<keyword evidence="4 7" id="KW-0808">Transferase</keyword>
<dbReference type="Pfam" id="PF03279">
    <property type="entry name" value="Lip_A_acyltrans"/>
    <property type="match status" value="1"/>
</dbReference>
<evidence type="ECO:0000313" key="7">
    <source>
        <dbReference type="EMBL" id="PRX96063.1"/>
    </source>
</evidence>
<evidence type="ECO:0000256" key="4">
    <source>
        <dbReference type="ARBA" id="ARBA00022679"/>
    </source>
</evidence>
<dbReference type="GO" id="GO:0016746">
    <property type="term" value="F:acyltransferase activity"/>
    <property type="evidence" value="ECO:0007669"/>
    <property type="project" value="UniProtKB-KW"/>
</dbReference>
<evidence type="ECO:0000256" key="6">
    <source>
        <dbReference type="ARBA" id="ARBA00023315"/>
    </source>
</evidence>
<organism evidence="7 8">
    <name type="scientific">Allonocardiopsis opalescens</name>
    <dbReference type="NCBI Taxonomy" id="1144618"/>
    <lineage>
        <taxon>Bacteria</taxon>
        <taxon>Bacillati</taxon>
        <taxon>Actinomycetota</taxon>
        <taxon>Actinomycetes</taxon>
        <taxon>Streptosporangiales</taxon>
        <taxon>Allonocardiopsis</taxon>
    </lineage>
</organism>
<accession>A0A2T0PWZ3</accession>
<dbReference type="PANTHER" id="PTHR30606:SF10">
    <property type="entry name" value="PHOSPHATIDYLINOSITOL MANNOSIDE ACYLTRANSFERASE"/>
    <property type="match status" value="1"/>
</dbReference>
<gene>
    <name evidence="7" type="ORF">CLV72_10867</name>
</gene>
<dbReference type="AlphaFoldDB" id="A0A2T0PWZ3"/>
<dbReference type="Proteomes" id="UP000237846">
    <property type="component" value="Unassembled WGS sequence"/>
</dbReference>
<dbReference type="InterPro" id="IPR004960">
    <property type="entry name" value="LipA_acyltrans"/>
</dbReference>
<comment type="subcellular location">
    <subcellularLocation>
        <location evidence="1">Cell inner membrane</location>
    </subcellularLocation>
</comment>
<dbReference type="EMBL" id="PVZC01000008">
    <property type="protein sequence ID" value="PRX96063.1"/>
    <property type="molecule type" value="Genomic_DNA"/>
</dbReference>
<dbReference type="NCBIfam" id="NF005919">
    <property type="entry name" value="PRK07920.1"/>
    <property type="match status" value="1"/>
</dbReference>
<evidence type="ECO:0000256" key="5">
    <source>
        <dbReference type="ARBA" id="ARBA00023136"/>
    </source>
</evidence>
<keyword evidence="3" id="KW-0997">Cell inner membrane</keyword>
<dbReference type="PANTHER" id="PTHR30606">
    <property type="entry name" value="LIPID A BIOSYNTHESIS LAUROYL ACYLTRANSFERASE"/>
    <property type="match status" value="1"/>
</dbReference>
<evidence type="ECO:0000313" key="8">
    <source>
        <dbReference type="Proteomes" id="UP000237846"/>
    </source>
</evidence>
<comment type="caution">
    <text evidence="7">The sequence shown here is derived from an EMBL/GenBank/DDBJ whole genome shotgun (WGS) entry which is preliminary data.</text>
</comment>
<dbReference type="CDD" id="cd07984">
    <property type="entry name" value="LPLAT_LABLAT-like"/>
    <property type="match status" value="1"/>
</dbReference>
<dbReference type="GO" id="GO:0009247">
    <property type="term" value="P:glycolipid biosynthetic process"/>
    <property type="evidence" value="ECO:0007669"/>
    <property type="project" value="UniProtKB-ARBA"/>
</dbReference>
<evidence type="ECO:0000256" key="1">
    <source>
        <dbReference type="ARBA" id="ARBA00004533"/>
    </source>
</evidence>
<reference evidence="7 8" key="1">
    <citation type="submission" date="2018-03" db="EMBL/GenBank/DDBJ databases">
        <title>Genomic Encyclopedia of Archaeal and Bacterial Type Strains, Phase II (KMG-II): from individual species to whole genera.</title>
        <authorList>
            <person name="Goeker M."/>
        </authorList>
    </citation>
    <scope>NUCLEOTIDE SEQUENCE [LARGE SCALE GENOMIC DNA]</scope>
    <source>
        <strain evidence="7 8">DSM 45601</strain>
    </source>
</reference>
<sequence>MIAVGYLIGWGLIRWLPERWGRRLFTWIADAVWRREGRGVRRLEANLRRVVGPGPSEADLRALSRSGMRSYLRYWYEIFRLPSIGPRRLAERTEIHGADTLFAALESGRGVVAALPHSGNWDQAGAWIVGRGYRLTTVAERLRPESVFERFVAFRTALGMEVLALRGGPPPLPVLVDRLKAGGLVCLLADRDLSSSGVEVTLFGEPARMPAGPATLALRTGAALLPVGLWFTGKGWGIRIHDEIEVPDEGDDRHRTTAMTQALARAFESDIAAHPQDWHMLQRVFSADLDPRRARRAARPDRSTG</sequence>
<protein>
    <submittedName>
        <fullName evidence="7">KDO2-lipid IV(A) lauroyltransferase</fullName>
    </submittedName>
</protein>
<proteinExistence type="predicted"/>
<keyword evidence="5" id="KW-0472">Membrane</keyword>
<evidence type="ECO:0000256" key="3">
    <source>
        <dbReference type="ARBA" id="ARBA00022519"/>
    </source>
</evidence>